<organism evidence="2 3">
    <name type="scientific">Flemingia macrophylla</name>
    <dbReference type="NCBI Taxonomy" id="520843"/>
    <lineage>
        <taxon>Eukaryota</taxon>
        <taxon>Viridiplantae</taxon>
        <taxon>Streptophyta</taxon>
        <taxon>Embryophyta</taxon>
        <taxon>Tracheophyta</taxon>
        <taxon>Spermatophyta</taxon>
        <taxon>Magnoliopsida</taxon>
        <taxon>eudicotyledons</taxon>
        <taxon>Gunneridae</taxon>
        <taxon>Pentapetalae</taxon>
        <taxon>rosids</taxon>
        <taxon>fabids</taxon>
        <taxon>Fabales</taxon>
        <taxon>Fabaceae</taxon>
        <taxon>Papilionoideae</taxon>
        <taxon>50 kb inversion clade</taxon>
        <taxon>NPAAA clade</taxon>
        <taxon>indigoferoid/millettioid clade</taxon>
        <taxon>Phaseoleae</taxon>
        <taxon>Flemingia</taxon>
    </lineage>
</organism>
<proteinExistence type="predicted"/>
<reference evidence="2 3" key="1">
    <citation type="submission" date="2024-08" db="EMBL/GenBank/DDBJ databases">
        <title>Insights into the chromosomal genome structure of Flemingia macrophylla.</title>
        <authorList>
            <person name="Ding Y."/>
            <person name="Zhao Y."/>
            <person name="Bi W."/>
            <person name="Wu M."/>
            <person name="Zhao G."/>
            <person name="Gong Y."/>
            <person name="Li W."/>
            <person name="Zhang P."/>
        </authorList>
    </citation>
    <scope>NUCLEOTIDE SEQUENCE [LARGE SCALE GENOMIC DNA]</scope>
    <source>
        <strain evidence="2">DYQJB</strain>
        <tissue evidence="2">Leaf</tissue>
    </source>
</reference>
<comment type="caution">
    <text evidence="2">The sequence shown here is derived from an EMBL/GenBank/DDBJ whole genome shotgun (WGS) entry which is preliminary data.</text>
</comment>
<keyword evidence="1" id="KW-0119">Carbohydrate metabolism</keyword>
<dbReference type="AlphaFoldDB" id="A0ABD1NKW3"/>
<dbReference type="Pfam" id="PF05691">
    <property type="entry name" value="Raffinose_syn"/>
    <property type="match status" value="1"/>
</dbReference>
<evidence type="ECO:0000313" key="3">
    <source>
        <dbReference type="Proteomes" id="UP001603857"/>
    </source>
</evidence>
<keyword evidence="3" id="KW-1185">Reference proteome</keyword>
<sequence>MNCETHLYRSRSWACETSVSFGIVDKKKLPGIVDCFGWCTWDAFYQEVTQEGVEAGIQSLARQHVAEVRDHRQRVAVRGRDDGGSGSLRERPTGIRENAKFRNKEEPELGIKNIVDIAKRKHGVSQNELRNSFVQVSQLGLRDRLGHTGLAGPTARPVQMGFAIHFARLLHLFHPFLCETMYFATLPPTPTFFTYTSTSLFDCHICKWYRSLTCETCKLP</sequence>
<dbReference type="PANTHER" id="PTHR31268:SF5">
    <property type="entry name" value="GALACTINOL--SUCROSE GALACTOSYLTRANSFERASE 6-RELATED"/>
    <property type="match status" value="1"/>
</dbReference>
<dbReference type="PANTHER" id="PTHR31268">
    <property type="match status" value="1"/>
</dbReference>
<dbReference type="Proteomes" id="UP001603857">
    <property type="component" value="Unassembled WGS sequence"/>
</dbReference>
<evidence type="ECO:0000313" key="2">
    <source>
        <dbReference type="EMBL" id="KAL2348754.1"/>
    </source>
</evidence>
<accession>A0ABD1NKW3</accession>
<gene>
    <name evidence="2" type="ORF">Fmac_002754</name>
</gene>
<dbReference type="EMBL" id="JBGMDY010000001">
    <property type="protein sequence ID" value="KAL2348754.1"/>
    <property type="molecule type" value="Genomic_DNA"/>
</dbReference>
<evidence type="ECO:0000256" key="1">
    <source>
        <dbReference type="ARBA" id="ARBA00023277"/>
    </source>
</evidence>
<dbReference type="InterPro" id="IPR008811">
    <property type="entry name" value="Glycosyl_hydrolases_36"/>
</dbReference>
<protein>
    <submittedName>
        <fullName evidence="2">Uncharacterized protein</fullName>
    </submittedName>
</protein>
<name>A0ABD1NKW3_9FABA</name>